<dbReference type="AlphaFoldDB" id="A9NXA2"/>
<dbReference type="GO" id="GO:0046872">
    <property type="term" value="F:metal ion binding"/>
    <property type="evidence" value="ECO:0007669"/>
    <property type="project" value="UniProtKB-KW"/>
</dbReference>
<dbReference type="PANTHER" id="PTHR47992">
    <property type="entry name" value="PROTEIN PHOSPHATASE"/>
    <property type="match status" value="1"/>
</dbReference>
<keyword evidence="5 9" id="KW-0378">Hydrolase</keyword>
<name>A9NXA2_PICSI</name>
<sequence>MSISVGQMRFSNIGVQSTNGHSLNPLRLSPFFGIPLRRRNVFPAVQGLSIDHMEIYGRKILTRCTLLLDRSYGAFAVQGTGRPQMEDTYSIAIDSEGSEPSFLGVFDGHGGTAVAEMLKSSLWPIYKKKLSEPDLVKATIAAYLEADQLTLAQPKGLFGALRERGLGGSKCGATAATLVLQPLNGSQKILVAANVGDARVVLSRGGQAVQLTFDHKPDVEAERKRIEARNPFPKKPLVVNVEGTWRVGGLLSLSRAFGDAFLKSWSDGRIDGAQGGFGLTAEPDVTVETISSEDDLIVLGTDGLWEKMENQEVIDICLSTGMQKPLEDVCKDLVKVAQDRGTTDDISVIVLRMPKISSPGSPNNE</sequence>
<evidence type="ECO:0000256" key="6">
    <source>
        <dbReference type="ARBA" id="ARBA00022842"/>
    </source>
</evidence>
<evidence type="ECO:0000256" key="7">
    <source>
        <dbReference type="ARBA" id="ARBA00022912"/>
    </source>
</evidence>
<keyword evidence="4" id="KW-0479">Metal-binding</keyword>
<dbReference type="InterPro" id="IPR015655">
    <property type="entry name" value="PP2C"/>
</dbReference>
<protein>
    <recommendedName>
        <fullName evidence="3">protein-serine/threonine phosphatase</fullName>
        <ecNumber evidence="3">3.1.3.16</ecNumber>
    </recommendedName>
</protein>
<dbReference type="Gene3D" id="3.60.40.10">
    <property type="entry name" value="PPM-type phosphatase domain"/>
    <property type="match status" value="1"/>
</dbReference>
<comment type="similarity">
    <text evidence="9">Belongs to the PP2C family.</text>
</comment>
<dbReference type="EC" id="3.1.3.16" evidence="3"/>
<proteinExistence type="evidence at transcript level"/>
<comment type="cofactor">
    <cofactor evidence="2">
        <name>Mg(2+)</name>
        <dbReference type="ChEBI" id="CHEBI:18420"/>
    </cofactor>
</comment>
<evidence type="ECO:0000256" key="4">
    <source>
        <dbReference type="ARBA" id="ARBA00022723"/>
    </source>
</evidence>
<comment type="cofactor">
    <cofactor evidence="1">
        <name>Mn(2+)</name>
        <dbReference type="ChEBI" id="CHEBI:29035"/>
    </cofactor>
</comment>
<keyword evidence="6" id="KW-0460">Magnesium</keyword>
<accession>A9NXA2</accession>
<keyword evidence="7 9" id="KW-0904">Protein phosphatase</keyword>
<dbReference type="CDD" id="cd00143">
    <property type="entry name" value="PP2Cc"/>
    <property type="match status" value="1"/>
</dbReference>
<evidence type="ECO:0000256" key="2">
    <source>
        <dbReference type="ARBA" id="ARBA00001946"/>
    </source>
</evidence>
<reference evidence="11" key="1">
    <citation type="journal article" date="2008" name="BMC Genomics">
        <title>A conifer genomics resource of 200,000 spruce (Picea spp.) ESTs and 6,464 high-quality, sequence-finished full-length cDNAs for Sitka spruce (Picea sitchensis).</title>
        <authorList>
            <person name="Ralph S.G."/>
            <person name="Chun H.J."/>
            <person name="Kolosova N."/>
            <person name="Cooper D."/>
            <person name="Oddy C."/>
            <person name="Ritland C.E."/>
            <person name="Kirkpatrick R."/>
            <person name="Moore R."/>
            <person name="Barber S."/>
            <person name="Holt R.A."/>
            <person name="Jones S.J."/>
            <person name="Marra M.A."/>
            <person name="Douglas C.J."/>
            <person name="Ritland K."/>
            <person name="Bohlmann J."/>
        </authorList>
    </citation>
    <scope>NUCLEOTIDE SEQUENCE</scope>
    <source>
        <tissue evidence="11">Green portion of the leader tissue</tissue>
    </source>
</reference>
<dbReference type="InterPro" id="IPR001932">
    <property type="entry name" value="PPM-type_phosphatase-like_dom"/>
</dbReference>
<evidence type="ECO:0000256" key="8">
    <source>
        <dbReference type="ARBA" id="ARBA00023211"/>
    </source>
</evidence>
<organism evidence="11">
    <name type="scientific">Picea sitchensis</name>
    <name type="common">Sitka spruce</name>
    <name type="synonym">Pinus sitchensis</name>
    <dbReference type="NCBI Taxonomy" id="3332"/>
    <lineage>
        <taxon>Eukaryota</taxon>
        <taxon>Viridiplantae</taxon>
        <taxon>Streptophyta</taxon>
        <taxon>Embryophyta</taxon>
        <taxon>Tracheophyta</taxon>
        <taxon>Spermatophyta</taxon>
        <taxon>Pinopsida</taxon>
        <taxon>Pinidae</taxon>
        <taxon>Conifers I</taxon>
        <taxon>Pinales</taxon>
        <taxon>Pinaceae</taxon>
        <taxon>Picea</taxon>
    </lineage>
</organism>
<dbReference type="SUPFAM" id="SSF81606">
    <property type="entry name" value="PP2C-like"/>
    <property type="match status" value="1"/>
</dbReference>
<dbReference type="GO" id="GO:0004722">
    <property type="term" value="F:protein serine/threonine phosphatase activity"/>
    <property type="evidence" value="ECO:0007669"/>
    <property type="project" value="UniProtKB-EC"/>
</dbReference>
<dbReference type="SMART" id="SM00332">
    <property type="entry name" value="PP2Cc"/>
    <property type="match status" value="1"/>
</dbReference>
<evidence type="ECO:0000259" key="10">
    <source>
        <dbReference type="PROSITE" id="PS51746"/>
    </source>
</evidence>
<dbReference type="SMART" id="SM00331">
    <property type="entry name" value="PP2C_SIG"/>
    <property type="match status" value="1"/>
</dbReference>
<keyword evidence="8" id="KW-0464">Manganese</keyword>
<dbReference type="Pfam" id="PF00481">
    <property type="entry name" value="PP2C"/>
    <property type="match status" value="1"/>
</dbReference>
<dbReference type="InterPro" id="IPR000222">
    <property type="entry name" value="PP2C_BS"/>
</dbReference>
<evidence type="ECO:0000256" key="3">
    <source>
        <dbReference type="ARBA" id="ARBA00013081"/>
    </source>
</evidence>
<dbReference type="PROSITE" id="PS51746">
    <property type="entry name" value="PPM_2"/>
    <property type="match status" value="1"/>
</dbReference>
<dbReference type="EMBL" id="EF085967">
    <property type="protein sequence ID" value="ABK25263.1"/>
    <property type="molecule type" value="mRNA"/>
</dbReference>
<dbReference type="InterPro" id="IPR036457">
    <property type="entry name" value="PPM-type-like_dom_sf"/>
</dbReference>
<dbReference type="PROSITE" id="PS01032">
    <property type="entry name" value="PPM_1"/>
    <property type="match status" value="1"/>
</dbReference>
<feature type="domain" description="PPM-type phosphatase" evidence="10">
    <location>
        <begin position="71"/>
        <end position="353"/>
    </location>
</feature>
<evidence type="ECO:0000256" key="9">
    <source>
        <dbReference type="RuleBase" id="RU003465"/>
    </source>
</evidence>
<evidence type="ECO:0000256" key="5">
    <source>
        <dbReference type="ARBA" id="ARBA00022801"/>
    </source>
</evidence>
<evidence type="ECO:0000313" key="11">
    <source>
        <dbReference type="EMBL" id="ABK25263.1"/>
    </source>
</evidence>
<evidence type="ECO:0000256" key="1">
    <source>
        <dbReference type="ARBA" id="ARBA00001936"/>
    </source>
</evidence>